<sequence>MTPYVLVHGASCYGAMFTELKTELMPFGYDVHTPTTHGNLPDAYVAVSLQQSIDSIVDYLVENDLTDVILAGHSWGGMVITGVAEKAPERIRRLVYWNAMVPNDGESLIDLLPPHMATMFEAIAAETMDGSVSFPPPILREAFMNCGSAEQFAAIKVVPQSYATMADKITLSQNPAALEIRKSYINSTEDTALPHSHGWHPRMSEKLGLFRLVQIPGDHMGFATDPKGVAKALHMAGRD</sequence>
<dbReference type="AlphaFoldDB" id="A0A2I7KGC7"/>
<dbReference type="InterPro" id="IPR052897">
    <property type="entry name" value="Sec-Metab_Biosynth_Hydrolase"/>
</dbReference>
<accession>A0A2I7KGC7</accession>
<dbReference type="EC" id="3.8.1.5" evidence="2"/>
<evidence type="ECO:0000313" key="2">
    <source>
        <dbReference type="EMBL" id="AUR01621.1"/>
    </source>
</evidence>
<dbReference type="SUPFAM" id="SSF53474">
    <property type="entry name" value="alpha/beta-Hydrolases"/>
    <property type="match status" value="1"/>
</dbReference>
<gene>
    <name evidence="2" type="primary">dhmA</name>
    <name evidence="2" type="ORF">PhaeoP88_04309</name>
</gene>
<organism evidence="2 3">
    <name type="scientific">Phaeobacter inhibens</name>
    <dbReference type="NCBI Taxonomy" id="221822"/>
    <lineage>
        <taxon>Bacteria</taxon>
        <taxon>Pseudomonadati</taxon>
        <taxon>Pseudomonadota</taxon>
        <taxon>Alphaproteobacteria</taxon>
        <taxon>Rhodobacterales</taxon>
        <taxon>Roseobacteraceae</taxon>
        <taxon>Phaeobacter</taxon>
    </lineage>
</organism>
<evidence type="ECO:0000313" key="3">
    <source>
        <dbReference type="Proteomes" id="UP000236447"/>
    </source>
</evidence>
<dbReference type="PANTHER" id="PTHR37017">
    <property type="entry name" value="AB HYDROLASE-1 DOMAIN-CONTAINING PROTEIN-RELATED"/>
    <property type="match status" value="1"/>
</dbReference>
<geneLocation type="plasmid" evidence="3">
    <name>pp88_c</name>
</geneLocation>
<proteinExistence type="predicted"/>
<name>A0A2I7KGC7_9RHOB</name>
<dbReference type="InterPro" id="IPR000073">
    <property type="entry name" value="AB_hydrolase_1"/>
</dbReference>
<dbReference type="RefSeq" id="WP_102884666.1">
    <property type="nucleotide sequence ID" value="NZ_CP010728.1"/>
</dbReference>
<dbReference type="PANTHER" id="PTHR37017:SF11">
    <property type="entry name" value="ESTERASE_LIPASE_THIOESTERASE DOMAIN-CONTAINING PROTEIN"/>
    <property type="match status" value="1"/>
</dbReference>
<reference evidence="2 3" key="1">
    <citation type="journal article" date="2017" name="Front. Microbiol.">
        <title>Phaeobacter piscinae sp. nov., a species of the Roseobacter group and potential aquaculture probiont.</title>
        <authorList>
            <person name="Sonnenschein E.C."/>
            <person name="Phippen C.B.W."/>
            <person name="Nielsen K.F."/>
            <person name="Mateiu R.V."/>
            <person name="Melchiorsen J."/>
            <person name="Gram L."/>
            <person name="Overmann J."/>
            <person name="Freese H.M."/>
        </authorList>
    </citation>
    <scope>NUCLEOTIDE SEQUENCE [LARGE SCALE GENOMIC DNA]</scope>
    <source>
        <strain evidence="2 3">P88</strain>
        <plasmid evidence="3">pp88_c</plasmid>
    </source>
</reference>
<keyword evidence="2" id="KW-0378">Hydrolase</keyword>
<dbReference type="Pfam" id="PF12697">
    <property type="entry name" value="Abhydrolase_6"/>
    <property type="match status" value="1"/>
</dbReference>
<dbReference type="EMBL" id="CP010728">
    <property type="protein sequence ID" value="AUR01621.1"/>
    <property type="molecule type" value="Genomic_DNA"/>
</dbReference>
<dbReference type="GO" id="GO:0018786">
    <property type="term" value="F:haloalkane dehalogenase activity"/>
    <property type="evidence" value="ECO:0007669"/>
    <property type="project" value="UniProtKB-EC"/>
</dbReference>
<keyword evidence="2" id="KW-0614">Plasmid</keyword>
<evidence type="ECO:0000259" key="1">
    <source>
        <dbReference type="Pfam" id="PF12697"/>
    </source>
</evidence>
<protein>
    <submittedName>
        <fullName evidence="2">Haloalkane dehalogenase</fullName>
        <ecNumber evidence="2">3.8.1.5</ecNumber>
    </submittedName>
</protein>
<reference evidence="2 3" key="2">
    <citation type="journal article" date="2017" name="Genome Biol. Evol.">
        <title>Trajectories and Drivers of Genome Evolution in Surface-Associated Marine Phaeobacter.</title>
        <authorList>
            <person name="Freese H.M."/>
            <person name="Sikorski J."/>
            <person name="Bunk B."/>
            <person name="Scheuner C."/>
            <person name="Meier-Kolthoff J.P."/>
            <person name="Sproer C."/>
            <person name="Gram L."/>
            <person name="Overmann J."/>
        </authorList>
    </citation>
    <scope>NUCLEOTIDE SEQUENCE [LARGE SCALE GENOMIC DNA]</scope>
    <source>
        <strain evidence="2 3">P88</strain>
        <plasmid evidence="3">pp88_c</plasmid>
    </source>
</reference>
<dbReference type="InterPro" id="IPR029058">
    <property type="entry name" value="AB_hydrolase_fold"/>
</dbReference>
<dbReference type="Gene3D" id="3.40.50.1820">
    <property type="entry name" value="alpha/beta hydrolase"/>
    <property type="match status" value="1"/>
</dbReference>
<dbReference type="Proteomes" id="UP000236447">
    <property type="component" value="Plasmid pP88_c"/>
</dbReference>
<feature type="domain" description="AB hydrolase-1" evidence="1">
    <location>
        <begin position="5"/>
        <end position="232"/>
    </location>
</feature>